<feature type="transmembrane region" description="Helical" evidence="5">
    <location>
        <begin position="290"/>
        <end position="313"/>
    </location>
</feature>
<proteinExistence type="predicted"/>
<dbReference type="Proteomes" id="UP000680714">
    <property type="component" value="Unassembled WGS sequence"/>
</dbReference>
<gene>
    <name evidence="7" type="ORF">KEC16_15470</name>
</gene>
<evidence type="ECO:0000259" key="6">
    <source>
        <dbReference type="Pfam" id="PF13515"/>
    </source>
</evidence>
<feature type="transmembrane region" description="Helical" evidence="5">
    <location>
        <begin position="255"/>
        <end position="284"/>
    </location>
</feature>
<keyword evidence="2 5" id="KW-0812">Transmembrane</keyword>
<keyword evidence="3 5" id="KW-1133">Transmembrane helix</keyword>
<feature type="domain" description="Integral membrane bound transporter" evidence="6">
    <location>
        <begin position="211"/>
        <end position="337"/>
    </location>
</feature>
<feature type="transmembrane region" description="Helical" evidence="5">
    <location>
        <begin position="105"/>
        <end position="126"/>
    </location>
</feature>
<dbReference type="InterPro" id="IPR049453">
    <property type="entry name" value="Memb_transporter_dom"/>
</dbReference>
<evidence type="ECO:0000256" key="2">
    <source>
        <dbReference type="ARBA" id="ARBA00022692"/>
    </source>
</evidence>
<dbReference type="EMBL" id="JAGTUF010000017">
    <property type="protein sequence ID" value="MBR9973122.1"/>
    <property type="molecule type" value="Genomic_DNA"/>
</dbReference>
<sequence>MIRADKRWTKVMGFLGTELRHLVTINPSDRPWQMPFAAALATGLPLLVGSWFGHLEYGLVSSLGGLVFLYMPATALSHRMVMLMACAFAMTACYTLGVMSHFVPVLMMPVLVFIAILTTMLCRFYGVGMPGSLFFIMAASIGAYAPTEVLQVPLMVGLISMGALLACLIAFFYSVYILRRQDPKPVPALPQPSFETMVFDPVVIGVFVGISLALAQVLDLEKAYWVPVSCLAVIQGASLRAVWTKQIHRVVGTGIGLLLSWGLLSLPLNSWSLSVLMMVLAFIIETAVVRHYAFATIFITPLAIMLAEAATLGHGSPSVLIHARLLDTVLGSFVGLVGGICLHSSWFRDVVGRQMRRLGR</sequence>
<feature type="transmembrane region" description="Helical" evidence="5">
    <location>
        <begin position="325"/>
        <end position="347"/>
    </location>
</feature>
<dbReference type="Pfam" id="PF13515">
    <property type="entry name" value="FUSC_2"/>
    <property type="match status" value="1"/>
</dbReference>
<feature type="transmembrane region" description="Helical" evidence="5">
    <location>
        <begin position="198"/>
        <end position="218"/>
    </location>
</feature>
<accession>A0ABS5IG18</accession>
<evidence type="ECO:0000313" key="7">
    <source>
        <dbReference type="EMBL" id="MBR9973122.1"/>
    </source>
</evidence>
<evidence type="ECO:0000256" key="4">
    <source>
        <dbReference type="ARBA" id="ARBA00023136"/>
    </source>
</evidence>
<feature type="transmembrane region" description="Helical" evidence="5">
    <location>
        <begin position="158"/>
        <end position="178"/>
    </location>
</feature>
<comment type="subcellular location">
    <subcellularLocation>
        <location evidence="1">Membrane</location>
        <topology evidence="1">Multi-pass membrane protein</topology>
    </subcellularLocation>
</comment>
<keyword evidence="4 5" id="KW-0472">Membrane</keyword>
<protein>
    <submittedName>
        <fullName evidence="7">FUSC family protein</fullName>
    </submittedName>
</protein>
<comment type="caution">
    <text evidence="7">The sequence shown here is derived from an EMBL/GenBank/DDBJ whole genome shotgun (WGS) entry which is preliminary data.</text>
</comment>
<evidence type="ECO:0000256" key="5">
    <source>
        <dbReference type="SAM" id="Phobius"/>
    </source>
</evidence>
<keyword evidence="8" id="KW-1185">Reference proteome</keyword>
<reference evidence="7 8" key="1">
    <citation type="submission" date="2021-04" db="EMBL/GenBank/DDBJ databases">
        <title>Magnetospirillum sulfuroxidans sp. nov., a facultative chemolithoautotrophic sulfur-oxidizing alphaproteobacterium isolated from freshwater sediment and proposals for Paramagetospirillum gen. nov., and Magnetospirillaceae fam. nov.</title>
        <authorList>
            <person name="Koziaeva V."/>
            <person name="Geelhoed J.S."/>
            <person name="Sorokin D.Y."/>
            <person name="Grouzdev D.S."/>
        </authorList>
    </citation>
    <scope>NUCLEOTIDE SEQUENCE [LARGE SCALE GENOMIC DNA]</scope>
    <source>
        <strain evidence="7 8">J10</strain>
    </source>
</reference>
<feature type="transmembrane region" description="Helical" evidence="5">
    <location>
        <begin position="133"/>
        <end position="152"/>
    </location>
</feature>
<organism evidence="7 8">
    <name type="scientific">Magnetospirillum sulfuroxidans</name>
    <dbReference type="NCBI Taxonomy" id="611300"/>
    <lineage>
        <taxon>Bacteria</taxon>
        <taxon>Pseudomonadati</taxon>
        <taxon>Pseudomonadota</taxon>
        <taxon>Alphaproteobacteria</taxon>
        <taxon>Rhodospirillales</taxon>
        <taxon>Rhodospirillaceae</taxon>
        <taxon>Magnetospirillum</taxon>
    </lineage>
</organism>
<dbReference type="RefSeq" id="WP_211550555.1">
    <property type="nucleotide sequence ID" value="NZ_JAGTUF010000017.1"/>
</dbReference>
<evidence type="ECO:0000313" key="8">
    <source>
        <dbReference type="Proteomes" id="UP000680714"/>
    </source>
</evidence>
<feature type="transmembrane region" description="Helical" evidence="5">
    <location>
        <begin position="57"/>
        <end position="73"/>
    </location>
</feature>
<evidence type="ECO:0000256" key="1">
    <source>
        <dbReference type="ARBA" id="ARBA00004141"/>
    </source>
</evidence>
<name>A0ABS5IG18_9PROT</name>
<feature type="transmembrane region" description="Helical" evidence="5">
    <location>
        <begin position="34"/>
        <end position="51"/>
    </location>
</feature>
<evidence type="ECO:0000256" key="3">
    <source>
        <dbReference type="ARBA" id="ARBA00022989"/>
    </source>
</evidence>